<keyword evidence="2 3" id="KW-0175">Coiled coil</keyword>
<evidence type="ECO:0000256" key="1">
    <source>
        <dbReference type="ARBA" id="ARBA00006461"/>
    </source>
</evidence>
<evidence type="ECO:0000256" key="2">
    <source>
        <dbReference type="ARBA" id="ARBA00023054"/>
    </source>
</evidence>
<comment type="similarity">
    <text evidence="1">Belongs to the SPT2 family.</text>
</comment>
<feature type="coiled-coil region" evidence="3">
    <location>
        <begin position="322"/>
        <end position="356"/>
    </location>
</feature>
<dbReference type="EMBL" id="LT554419">
    <property type="protein sequence ID" value="SAM05128.1"/>
    <property type="molecule type" value="Genomic_DNA"/>
</dbReference>
<dbReference type="STRING" id="4829.A0A168QMT1"/>
<evidence type="ECO:0000256" key="3">
    <source>
        <dbReference type="SAM" id="Coils"/>
    </source>
</evidence>
<dbReference type="InParanoid" id="A0A168QMT1"/>
<feature type="compositionally biased region" description="Basic and acidic residues" evidence="4">
    <location>
        <begin position="152"/>
        <end position="168"/>
    </location>
</feature>
<dbReference type="SMART" id="SM00784">
    <property type="entry name" value="SPT2"/>
    <property type="match status" value="1"/>
</dbReference>
<organism evidence="5">
    <name type="scientific">Absidia glauca</name>
    <name type="common">Pin mould</name>
    <dbReference type="NCBI Taxonomy" id="4829"/>
    <lineage>
        <taxon>Eukaryota</taxon>
        <taxon>Fungi</taxon>
        <taxon>Fungi incertae sedis</taxon>
        <taxon>Mucoromycota</taxon>
        <taxon>Mucoromycotina</taxon>
        <taxon>Mucoromycetes</taxon>
        <taxon>Mucorales</taxon>
        <taxon>Cunninghamellaceae</taxon>
        <taxon>Absidia</taxon>
    </lineage>
</organism>
<proteinExistence type="inferred from homology"/>
<sequence>MLKSNSKDITFEQLMQQAAQVAKAQDSVLVEKAKERKRQEDERRQKEHLIQLEKQKKERALLAKHQAIEARHRQLLEQKQHPIRKPPRPAATDTKTRTTSTATRTKKESNGVSAVPLFEKKKPVHMSYEQLMAKAKEVSTPKKSTSPAPAALKKDTKPINSRQTKDLFGKPTSSTSYMKRPATATATKSKQLPPSQPASASSQQQHMSNRIRPNTQARPKQRPSSSIEDIRQDEKSSSLPSALHRSRSDTPARLPPPPIRKQPLQRPPIRMPFRRTPDPKRPSHLSQRRPNHESYDDDDDDDLDSFIVEDDDNDYSSEISKIFRYDRKSERLARREDQLEEQLELERQRKRQAKARSK</sequence>
<gene>
    <name evidence="5" type="primary">ABSGL_10994.1 scaffold 12038</name>
</gene>
<evidence type="ECO:0000256" key="4">
    <source>
        <dbReference type="SAM" id="MobiDB-lite"/>
    </source>
</evidence>
<dbReference type="Proteomes" id="UP000078561">
    <property type="component" value="Unassembled WGS sequence"/>
</dbReference>
<evidence type="ECO:0008006" key="7">
    <source>
        <dbReference type="Google" id="ProtNLM"/>
    </source>
</evidence>
<protein>
    <recommendedName>
        <fullName evidence="7">SPT2 chromatin protein</fullName>
    </recommendedName>
</protein>
<keyword evidence="6" id="KW-1185">Reference proteome</keyword>
<feature type="region of interest" description="Disordered" evidence="4">
    <location>
        <begin position="73"/>
        <end position="312"/>
    </location>
</feature>
<name>A0A168QMT1_ABSGL</name>
<feature type="compositionally biased region" description="Polar residues" evidence="4">
    <location>
        <begin position="206"/>
        <end position="227"/>
    </location>
</feature>
<evidence type="ECO:0000313" key="6">
    <source>
        <dbReference type="Proteomes" id="UP000078561"/>
    </source>
</evidence>
<feature type="compositionally biased region" description="Low complexity" evidence="4">
    <location>
        <begin position="188"/>
        <end position="205"/>
    </location>
</feature>
<feature type="coiled-coil region" evidence="3">
    <location>
        <begin position="29"/>
        <end position="58"/>
    </location>
</feature>
<reference evidence="5" key="1">
    <citation type="submission" date="2016-04" db="EMBL/GenBank/DDBJ databases">
        <authorList>
            <person name="Evans L.H."/>
            <person name="Alamgir A."/>
            <person name="Owens N."/>
            <person name="Weber N.D."/>
            <person name="Virtaneva K."/>
            <person name="Barbian K."/>
            <person name="Babar A."/>
            <person name="Rosenke K."/>
        </authorList>
    </citation>
    <scope>NUCLEOTIDE SEQUENCE [LARGE SCALE GENOMIC DNA]</scope>
    <source>
        <strain evidence="5">CBS 101.48</strain>
    </source>
</reference>
<evidence type="ECO:0000313" key="5">
    <source>
        <dbReference type="EMBL" id="SAM05128.1"/>
    </source>
</evidence>
<dbReference type="InterPro" id="IPR013256">
    <property type="entry name" value="Chromatin_SPT2"/>
</dbReference>
<feature type="compositionally biased region" description="Acidic residues" evidence="4">
    <location>
        <begin position="295"/>
        <end position="312"/>
    </location>
</feature>
<feature type="compositionally biased region" description="Pro residues" evidence="4">
    <location>
        <begin position="253"/>
        <end position="270"/>
    </location>
</feature>
<accession>A0A168QMT1</accession>
<dbReference type="AlphaFoldDB" id="A0A168QMT1"/>
<feature type="compositionally biased region" description="Low complexity" evidence="4">
    <location>
        <begin position="90"/>
        <end position="103"/>
    </location>
</feature>